<sequence length="290" mass="32790">MIDQPNSPLRQRMIEDMASRRFKEKVQKDYIRHVRNFAVFLARSPDTATAEDVRLYQLHLAEQKIGAPSVNAAVAALRFLFNVTLERPELARHLAGVHMPRRAPVVLSQDEVSLLLDAAPGLKYRAAFGVAYGAGLRVSEVVALKVSDIDSQRMTLRVEPGKGQRDRYVMLSPQLLEWLRDWWRAARPQAWLFPGQNPVNPMSARQLSRVVRETAREAGIAKRVSPHTLRHSFATHLLEQNVDIRVIQVLLGHAKLETTALYTRVAVNTIRDIASPLEKLKDLVGRVQHA</sequence>
<dbReference type="InterPro" id="IPR002104">
    <property type="entry name" value="Integrase_catalytic"/>
</dbReference>
<accession>A0A2S6NHF8</accession>
<dbReference type="PANTHER" id="PTHR30349">
    <property type="entry name" value="PHAGE INTEGRASE-RELATED"/>
    <property type="match status" value="1"/>
</dbReference>
<evidence type="ECO:0000256" key="3">
    <source>
        <dbReference type="ARBA" id="ARBA00023125"/>
    </source>
</evidence>
<dbReference type="Pfam" id="PF00589">
    <property type="entry name" value="Phage_integrase"/>
    <property type="match status" value="1"/>
</dbReference>
<comment type="caution">
    <text evidence="5">The sequence shown here is derived from an EMBL/GenBank/DDBJ whole genome shotgun (WGS) entry which is preliminary data.</text>
</comment>
<dbReference type="InterPro" id="IPR050090">
    <property type="entry name" value="Tyrosine_recombinase_XerCD"/>
</dbReference>
<evidence type="ECO:0000256" key="1">
    <source>
        <dbReference type="ARBA" id="ARBA00008857"/>
    </source>
</evidence>
<dbReference type="InterPro" id="IPR010998">
    <property type="entry name" value="Integrase_recombinase_N"/>
</dbReference>
<keyword evidence="6" id="KW-1185">Reference proteome</keyword>
<evidence type="ECO:0000313" key="5">
    <source>
        <dbReference type="EMBL" id="PPQ34072.1"/>
    </source>
</evidence>
<name>A0A2S6NHF8_9HYPH</name>
<dbReference type="InterPro" id="IPR011010">
    <property type="entry name" value="DNA_brk_join_enz"/>
</dbReference>
<keyword evidence="2" id="KW-0229">DNA integration</keyword>
<dbReference type="SUPFAM" id="SSF56349">
    <property type="entry name" value="DNA breaking-rejoining enzymes"/>
    <property type="match status" value="1"/>
</dbReference>
<comment type="similarity">
    <text evidence="1">Belongs to the 'phage' integrase family.</text>
</comment>
<dbReference type="CDD" id="cd01193">
    <property type="entry name" value="INT_IntI_C"/>
    <property type="match status" value="1"/>
</dbReference>
<dbReference type="EMBL" id="NHSJ01000005">
    <property type="protein sequence ID" value="PPQ34072.1"/>
    <property type="molecule type" value="Genomic_DNA"/>
</dbReference>
<dbReference type="Pfam" id="PF13495">
    <property type="entry name" value="Phage_int_SAM_4"/>
    <property type="match status" value="1"/>
</dbReference>
<organism evidence="5 6">
    <name type="scientific">Rhodoblastus sphagnicola</name>
    <dbReference type="NCBI Taxonomy" id="333368"/>
    <lineage>
        <taxon>Bacteria</taxon>
        <taxon>Pseudomonadati</taxon>
        <taxon>Pseudomonadota</taxon>
        <taxon>Alphaproteobacteria</taxon>
        <taxon>Hyphomicrobiales</taxon>
        <taxon>Rhodoblastaceae</taxon>
        <taxon>Rhodoblastus</taxon>
    </lineage>
</organism>
<dbReference type="GO" id="GO:0003677">
    <property type="term" value="F:DNA binding"/>
    <property type="evidence" value="ECO:0007669"/>
    <property type="project" value="UniProtKB-UniRule"/>
</dbReference>
<dbReference type="Gene3D" id="1.10.150.130">
    <property type="match status" value="1"/>
</dbReference>
<keyword evidence="4" id="KW-0233">DNA recombination</keyword>
<dbReference type="OrthoDB" id="9801717at2"/>
<dbReference type="InterPro" id="IPR044068">
    <property type="entry name" value="CB"/>
</dbReference>
<dbReference type="InterPro" id="IPR004107">
    <property type="entry name" value="Integrase_SAM-like_N"/>
</dbReference>
<dbReference type="AlphaFoldDB" id="A0A2S6NHF8"/>
<gene>
    <name evidence="5" type="ORF">CCR94_00150</name>
</gene>
<dbReference type="PANTHER" id="PTHR30349:SF64">
    <property type="entry name" value="PROPHAGE INTEGRASE INTD-RELATED"/>
    <property type="match status" value="1"/>
</dbReference>
<evidence type="ECO:0000256" key="2">
    <source>
        <dbReference type="ARBA" id="ARBA00022908"/>
    </source>
</evidence>
<dbReference type="GO" id="GO:0006310">
    <property type="term" value="P:DNA recombination"/>
    <property type="evidence" value="ECO:0007669"/>
    <property type="project" value="UniProtKB-KW"/>
</dbReference>
<protein>
    <submittedName>
        <fullName evidence="5">Integrase</fullName>
    </submittedName>
</protein>
<proteinExistence type="inferred from homology"/>
<keyword evidence="3" id="KW-0238">DNA-binding</keyword>
<dbReference type="Gene3D" id="1.10.443.10">
    <property type="entry name" value="Intergrase catalytic core"/>
    <property type="match status" value="1"/>
</dbReference>
<dbReference type="PROSITE" id="PS51900">
    <property type="entry name" value="CB"/>
    <property type="match status" value="1"/>
</dbReference>
<dbReference type="GO" id="GO:0015074">
    <property type="term" value="P:DNA integration"/>
    <property type="evidence" value="ECO:0007669"/>
    <property type="project" value="UniProtKB-KW"/>
</dbReference>
<dbReference type="InterPro" id="IPR013762">
    <property type="entry name" value="Integrase-like_cat_sf"/>
</dbReference>
<reference evidence="5 6" key="1">
    <citation type="journal article" date="2018" name="Arch. Microbiol.">
        <title>New insights into the metabolic potential of the phototrophic purple bacterium Rhodopila globiformis DSM 161(T) from its draft genome sequence and evidence for a vanadium-dependent nitrogenase.</title>
        <authorList>
            <person name="Imhoff J.F."/>
            <person name="Rahn T."/>
            <person name="Kunzel S."/>
            <person name="Neulinger S.C."/>
        </authorList>
    </citation>
    <scope>NUCLEOTIDE SEQUENCE [LARGE SCALE GENOMIC DNA]</scope>
    <source>
        <strain evidence="5 6">DSM 16996</strain>
    </source>
</reference>
<evidence type="ECO:0000256" key="4">
    <source>
        <dbReference type="ARBA" id="ARBA00023172"/>
    </source>
</evidence>
<evidence type="ECO:0000313" key="6">
    <source>
        <dbReference type="Proteomes" id="UP000239089"/>
    </source>
</evidence>
<dbReference type="RefSeq" id="WP_104505879.1">
    <property type="nucleotide sequence ID" value="NZ_JACIGC010000063.1"/>
</dbReference>
<dbReference type="PROSITE" id="PS51898">
    <property type="entry name" value="TYR_RECOMBINASE"/>
    <property type="match status" value="1"/>
</dbReference>
<dbReference type="Proteomes" id="UP000239089">
    <property type="component" value="Unassembled WGS sequence"/>
</dbReference>